<protein>
    <recommendedName>
        <fullName evidence="7">Ankyrin repeat protein</fullName>
    </recommendedName>
</protein>
<evidence type="ECO:0000256" key="1">
    <source>
        <dbReference type="ARBA" id="ARBA00022737"/>
    </source>
</evidence>
<dbReference type="PROSITE" id="PS50297">
    <property type="entry name" value="ANK_REP_REGION"/>
    <property type="match status" value="3"/>
</dbReference>
<evidence type="ECO:0000256" key="4">
    <source>
        <dbReference type="SAM" id="MobiDB-lite"/>
    </source>
</evidence>
<dbReference type="Pfam" id="PF12796">
    <property type="entry name" value="Ank_2"/>
    <property type="match status" value="4"/>
</dbReference>
<evidence type="ECO:0000313" key="6">
    <source>
        <dbReference type="Proteomes" id="UP001169217"/>
    </source>
</evidence>
<name>A0ABQ9QDR4_9PEZI</name>
<dbReference type="PANTHER" id="PTHR24198">
    <property type="entry name" value="ANKYRIN REPEAT AND PROTEIN KINASE DOMAIN-CONTAINING PROTEIN"/>
    <property type="match status" value="1"/>
</dbReference>
<dbReference type="SMART" id="SM00248">
    <property type="entry name" value="ANK"/>
    <property type="match status" value="9"/>
</dbReference>
<evidence type="ECO:0000256" key="2">
    <source>
        <dbReference type="ARBA" id="ARBA00023043"/>
    </source>
</evidence>
<dbReference type="InterPro" id="IPR036770">
    <property type="entry name" value="Ankyrin_rpt-contain_sf"/>
</dbReference>
<keyword evidence="2 3" id="KW-0040">ANK repeat</keyword>
<feature type="repeat" description="ANK" evidence="3">
    <location>
        <begin position="214"/>
        <end position="246"/>
    </location>
</feature>
<organism evidence="5 6">
    <name type="scientific">Colletotrichum limetticola</name>
    <dbReference type="NCBI Taxonomy" id="1209924"/>
    <lineage>
        <taxon>Eukaryota</taxon>
        <taxon>Fungi</taxon>
        <taxon>Dikarya</taxon>
        <taxon>Ascomycota</taxon>
        <taxon>Pezizomycotina</taxon>
        <taxon>Sordariomycetes</taxon>
        <taxon>Hypocreomycetidae</taxon>
        <taxon>Glomerellales</taxon>
        <taxon>Glomerellaceae</taxon>
        <taxon>Colletotrichum</taxon>
        <taxon>Colletotrichum acutatum species complex</taxon>
    </lineage>
</organism>
<feature type="region of interest" description="Disordered" evidence="4">
    <location>
        <begin position="908"/>
        <end position="929"/>
    </location>
</feature>
<sequence length="959" mass="106031">MAGYRHVASKSDPKKIRKLIGTDKSHVNDQDSDGKTALHFAAAHGLVGAVEELLTAGAKLDVIDSQGMTPLMTATEDRSAEIMEKLLAPRPKNGKPAESQLEIYSNLGWTPLLCASITGFSEGVKLLIQAGADCNAITHDSRSTALISASSWGYREIVEMLLDTTNPNGRAKVNVRDVDGGTALHAAVIDERYEITSSLVGLLADADVDVADESGQTALHIASTGGHQSIVELLLEKDPTADELNKESLTPLHLAIKALGDVQNELALDQFGSGLHDFKSRAIEDRHNAELRSDHYVEIIQLLLNHGAKPETRTTEKDTALHLAAACGEPACLKAIMEQMEEDMLSPNDNNETALSSILQLKGQRRATAMRILLSSNSVKVADFGQEHTWNSTLDWAANDDKFHDIAQLLMLKKPRKYSKPPTGSESWTAIMWAAYEQLPQVLSLLISTSPRSSATEEALSSALESTLKLVNEADNKRATEQLPLVLWLLITASKRTYKISQWLEEASTKLEALQKGSHSIPSTQKLRKRDPKNDTPKQKRKTDKEITGTEEQQTGLEQKFFESKHVETLKDILCDPPFARVHKEPKHYDIPSPEEKFRNLLNYFEANIVQFFGVGSISKTVQATRRVHEVIYGAGPTKAMRTGIAMQKAVARLDGDVGDNDPDFTWVHLPATNMDWMNMPYFCFSVNLDEDHGNFQTAKKMYESLLKEYSESTVHGSPTLDEWYYHFAKGDDEAAKDRLVRNKSQVVTEYLNGGRKSEQNEYNHGSSASTSSSGELALLRVNQVWIWTIGKKWLITANSCLFDNGNDTLVQGLLDQLSTQAQYGGRMSQPGSADEMSRLIVEYCIASYERRPESERQWAVNETCFTKAGCPPEEQQKPVVLEIKGQSGCNNISSTATDSFNGQVKTLSNKSGGHRSVDKTFPAKTGASDGQKKTLAVQKLSIGQIYSNHMNRIVHMLF</sequence>
<dbReference type="Proteomes" id="UP001169217">
    <property type="component" value="Unassembled WGS sequence"/>
</dbReference>
<feature type="region of interest" description="Disordered" evidence="4">
    <location>
        <begin position="514"/>
        <end position="556"/>
    </location>
</feature>
<dbReference type="PRINTS" id="PR01415">
    <property type="entry name" value="ANKYRIN"/>
</dbReference>
<keyword evidence="1" id="KW-0677">Repeat</keyword>
<comment type="caution">
    <text evidence="5">The sequence shown here is derived from an EMBL/GenBank/DDBJ whole genome shotgun (WGS) entry which is preliminary data.</text>
</comment>
<dbReference type="SUPFAM" id="SSF48403">
    <property type="entry name" value="Ankyrin repeat"/>
    <property type="match status" value="2"/>
</dbReference>
<accession>A0ABQ9QDR4</accession>
<dbReference type="InterPro" id="IPR002110">
    <property type="entry name" value="Ankyrin_rpt"/>
</dbReference>
<gene>
    <name evidence="5" type="ORF">CLIM01_00749</name>
</gene>
<dbReference type="PROSITE" id="PS50088">
    <property type="entry name" value="ANK_REPEAT"/>
    <property type="match status" value="3"/>
</dbReference>
<reference evidence="5" key="1">
    <citation type="submission" date="2023-04" db="EMBL/GenBank/DDBJ databases">
        <title>Colletotrichum limetticola genome sequence.</title>
        <authorList>
            <person name="Baroncelli R."/>
        </authorList>
    </citation>
    <scope>NUCLEOTIDE SEQUENCE</scope>
    <source>
        <strain evidence="5">KLA-Anderson</strain>
    </source>
</reference>
<dbReference type="EMBL" id="JARUPT010000011">
    <property type="protein sequence ID" value="KAK0381850.1"/>
    <property type="molecule type" value="Genomic_DNA"/>
</dbReference>
<evidence type="ECO:0008006" key="7">
    <source>
        <dbReference type="Google" id="ProtNLM"/>
    </source>
</evidence>
<feature type="repeat" description="ANK" evidence="3">
    <location>
        <begin position="33"/>
        <end position="65"/>
    </location>
</feature>
<keyword evidence="6" id="KW-1185">Reference proteome</keyword>
<proteinExistence type="predicted"/>
<feature type="region of interest" description="Disordered" evidence="4">
    <location>
        <begin position="753"/>
        <end position="772"/>
    </location>
</feature>
<dbReference type="PANTHER" id="PTHR24198:SF165">
    <property type="entry name" value="ANKYRIN REPEAT-CONTAINING PROTEIN-RELATED"/>
    <property type="match status" value="1"/>
</dbReference>
<dbReference type="Gene3D" id="1.25.40.20">
    <property type="entry name" value="Ankyrin repeat-containing domain"/>
    <property type="match status" value="3"/>
</dbReference>
<feature type="repeat" description="ANK" evidence="3">
    <location>
        <begin position="107"/>
        <end position="139"/>
    </location>
</feature>
<feature type="compositionally biased region" description="Basic and acidic residues" evidence="4">
    <location>
        <begin position="532"/>
        <end position="548"/>
    </location>
</feature>
<evidence type="ECO:0000256" key="3">
    <source>
        <dbReference type="PROSITE-ProRule" id="PRU00023"/>
    </source>
</evidence>
<evidence type="ECO:0000313" key="5">
    <source>
        <dbReference type="EMBL" id="KAK0381850.1"/>
    </source>
</evidence>